<dbReference type="PANTHER" id="PTHR22734:SF2">
    <property type="entry name" value="U3 SMALL NUCLEOLAR RIBONUCLEOPROTEIN PROTEIN IMP4"/>
    <property type="match status" value="1"/>
</dbReference>
<evidence type="ECO:0000313" key="3">
    <source>
        <dbReference type="Proteomes" id="UP000813462"/>
    </source>
</evidence>
<dbReference type="Gene3D" id="3.40.50.10480">
    <property type="entry name" value="Probable brix-domain ribosomal biogenesis protein"/>
    <property type="match status" value="1"/>
</dbReference>
<protein>
    <recommendedName>
        <fullName evidence="1">Brix domain-containing protein</fullName>
    </recommendedName>
</protein>
<dbReference type="GO" id="GO:0030515">
    <property type="term" value="F:snoRNA binding"/>
    <property type="evidence" value="ECO:0007669"/>
    <property type="project" value="TreeGrafter"/>
</dbReference>
<dbReference type="PANTHER" id="PTHR22734">
    <property type="entry name" value="U3 SMALL NUCLEOLAR RIBONUCLEOPROTEIN PROTEIN IMP4"/>
    <property type="match status" value="1"/>
</dbReference>
<dbReference type="GO" id="GO:0032040">
    <property type="term" value="C:small-subunit processome"/>
    <property type="evidence" value="ECO:0007669"/>
    <property type="project" value="TreeGrafter"/>
</dbReference>
<comment type="caution">
    <text evidence="2">The sequence shown here is derived from an EMBL/GenBank/DDBJ whole genome shotgun (WGS) entry which is preliminary data.</text>
</comment>
<gene>
    <name evidence="2" type="ORF">FEM48_Zijuj07G0032900</name>
</gene>
<dbReference type="GO" id="GO:0034457">
    <property type="term" value="C:Mpp10 complex"/>
    <property type="evidence" value="ECO:0007669"/>
    <property type="project" value="TreeGrafter"/>
</dbReference>
<dbReference type="EMBL" id="JAEACU010000007">
    <property type="protein sequence ID" value="KAH7521435.1"/>
    <property type="molecule type" value="Genomic_DNA"/>
</dbReference>
<dbReference type="SMART" id="SM00879">
    <property type="entry name" value="Brix"/>
    <property type="match status" value="1"/>
</dbReference>
<accession>A0A978V252</accession>
<evidence type="ECO:0000259" key="1">
    <source>
        <dbReference type="PROSITE" id="PS50833"/>
    </source>
</evidence>
<reference evidence="2" key="1">
    <citation type="journal article" date="2021" name="Front. Plant Sci.">
        <title>Chromosome-Scale Genome Assembly for Chinese Sour Jujube and Insights Into Its Genome Evolution and Domestication Signature.</title>
        <authorList>
            <person name="Shen L.-Y."/>
            <person name="Luo H."/>
            <person name="Wang X.-L."/>
            <person name="Wang X.-M."/>
            <person name="Qiu X.-J."/>
            <person name="Liu H."/>
            <person name="Zhou S.-S."/>
            <person name="Jia K.-H."/>
            <person name="Nie S."/>
            <person name="Bao Y.-T."/>
            <person name="Zhang R.-G."/>
            <person name="Yun Q.-Z."/>
            <person name="Chai Y.-H."/>
            <person name="Lu J.-Y."/>
            <person name="Li Y."/>
            <person name="Zhao S.-W."/>
            <person name="Mao J.-F."/>
            <person name="Jia S.-G."/>
            <person name="Mao Y.-M."/>
        </authorList>
    </citation>
    <scope>NUCLEOTIDE SEQUENCE</scope>
    <source>
        <strain evidence="2">AT0</strain>
        <tissue evidence="2">Leaf</tissue>
    </source>
</reference>
<evidence type="ECO:0000313" key="2">
    <source>
        <dbReference type="EMBL" id="KAH7521435.1"/>
    </source>
</evidence>
<dbReference type="InterPro" id="IPR007109">
    <property type="entry name" value="Brix"/>
</dbReference>
<dbReference type="GO" id="GO:0042134">
    <property type="term" value="F:rRNA primary transcript binding"/>
    <property type="evidence" value="ECO:0007669"/>
    <property type="project" value="InterPro"/>
</dbReference>
<feature type="domain" description="Brix" evidence="1">
    <location>
        <begin position="116"/>
        <end position="280"/>
    </location>
</feature>
<proteinExistence type="predicted"/>
<dbReference type="SUPFAM" id="SSF52954">
    <property type="entry name" value="Class II aaRS ABD-related"/>
    <property type="match status" value="1"/>
</dbReference>
<dbReference type="Proteomes" id="UP000813462">
    <property type="component" value="Unassembled WGS sequence"/>
</dbReference>
<dbReference type="AlphaFoldDB" id="A0A978V252"/>
<dbReference type="GO" id="GO:0006364">
    <property type="term" value="P:rRNA processing"/>
    <property type="evidence" value="ECO:0007669"/>
    <property type="project" value="InterPro"/>
</dbReference>
<name>A0A978V252_ZIZJJ</name>
<dbReference type="PROSITE" id="PS50833">
    <property type="entry name" value="BRIX"/>
    <property type="match status" value="1"/>
</dbReference>
<organism evidence="2 3">
    <name type="scientific">Ziziphus jujuba var. spinosa</name>
    <dbReference type="NCBI Taxonomy" id="714518"/>
    <lineage>
        <taxon>Eukaryota</taxon>
        <taxon>Viridiplantae</taxon>
        <taxon>Streptophyta</taxon>
        <taxon>Embryophyta</taxon>
        <taxon>Tracheophyta</taxon>
        <taxon>Spermatophyta</taxon>
        <taxon>Magnoliopsida</taxon>
        <taxon>eudicotyledons</taxon>
        <taxon>Gunneridae</taxon>
        <taxon>Pentapetalae</taxon>
        <taxon>rosids</taxon>
        <taxon>fabids</taxon>
        <taxon>Rosales</taxon>
        <taxon>Rhamnaceae</taxon>
        <taxon>Paliureae</taxon>
        <taxon>Ziziphus</taxon>
    </lineage>
</organism>
<sequence>MLKAKYLQNETFFGYTLKRETSWVWQGIVKSRKLLRKGSCFRIGDGTSIDLWKDPWIPRLPNNCPIAKEEADITNWRRLYEIWDDRSHSWNESVIRHLCNVEMTEAILRIDKNAWKENATLLFDKEEQNQRNPFKELKFDFPNAQQMNQAGGGKGLFLEIIEICCTCDFTDVVLVHEHRGVPARLIISHLPFGPTACFHLLNADKKTIGTMHQAYPHLVPNIAISQPRSQGEQFVIVSIINFHITDHIYEKHGSEKSIELKEIGLRFELQLFRLSWEQWTKVEHRLNG</sequence>
<dbReference type="InterPro" id="IPR044281">
    <property type="entry name" value="IMP4/RPF1"/>
</dbReference>